<accession>A0A139LIR5</accession>
<dbReference type="Proteomes" id="UP000070319">
    <property type="component" value="Unassembled WGS sequence"/>
</dbReference>
<comment type="caution">
    <text evidence="1">The sequence shown here is derived from an EMBL/GenBank/DDBJ whole genome shotgun (WGS) entry which is preliminary data.</text>
</comment>
<name>A0A139LIR5_9BACE</name>
<proteinExistence type="predicted"/>
<reference evidence="1 2" key="1">
    <citation type="submission" date="2016-02" db="EMBL/GenBank/DDBJ databases">
        <authorList>
            <person name="Wen L."/>
            <person name="He K."/>
            <person name="Yang H."/>
        </authorList>
    </citation>
    <scope>NUCLEOTIDE SEQUENCE [LARGE SCALE GENOMIC DNA]</scope>
    <source>
        <strain evidence="1 2">KLE1704</strain>
    </source>
</reference>
<protein>
    <submittedName>
        <fullName evidence="1">Uncharacterized protein</fullName>
    </submittedName>
</protein>
<dbReference type="AlphaFoldDB" id="A0A139LIR5"/>
<organism evidence="1">
    <name type="scientific">Bacteroides intestinalis</name>
    <dbReference type="NCBI Taxonomy" id="329854"/>
    <lineage>
        <taxon>Bacteria</taxon>
        <taxon>Pseudomonadati</taxon>
        <taxon>Bacteroidota</taxon>
        <taxon>Bacteroidia</taxon>
        <taxon>Bacteroidales</taxon>
        <taxon>Bacteroidaceae</taxon>
        <taxon>Bacteroides</taxon>
    </lineage>
</organism>
<evidence type="ECO:0000313" key="1">
    <source>
        <dbReference type="EMBL" id="KXT51336.1"/>
    </source>
</evidence>
<evidence type="ECO:0000313" key="2">
    <source>
        <dbReference type="Proteomes" id="UP000070319"/>
    </source>
</evidence>
<sequence>MSSIYLYFFYLFRYFITKQGKIYIFKCSATCLKRIRTVLAPYILRSKVLLHGESTALVRSKCIPGMVQTNTFLLY</sequence>
<dbReference type="EMBL" id="LTDF01000075">
    <property type="protein sequence ID" value="KXT51336.1"/>
    <property type="molecule type" value="Genomic_DNA"/>
</dbReference>
<gene>
    <name evidence="1" type="ORF">HMPREF2531_02124</name>
</gene>